<evidence type="ECO:0000256" key="7">
    <source>
        <dbReference type="ARBA" id="ARBA00023015"/>
    </source>
</evidence>
<evidence type="ECO:0000256" key="11">
    <source>
        <dbReference type="ARBA" id="ARBA00057322"/>
    </source>
</evidence>
<dbReference type="Pfam" id="PF05712">
    <property type="entry name" value="MRG"/>
    <property type="match status" value="1"/>
</dbReference>
<evidence type="ECO:0000256" key="3">
    <source>
        <dbReference type="ARBA" id="ARBA00011353"/>
    </source>
</evidence>
<evidence type="ECO:0000256" key="9">
    <source>
        <dbReference type="ARBA" id="ARBA00023204"/>
    </source>
</evidence>
<sequence length="333" mass="38592">MAPANHPTFHKDEKVFCFHHEILYEAKILELKLTDPDDKRSPYEYRVHYKGWKNTWDDWVLQDRLRKATDDNKELAATLRRDAEAASRARANKASGKRRTMGSAELGSSRGSEERHSSVPARGTKRGRDNDIEKDDQFYSRPSMRIVIPDNLKSLLVDDWEYVTRNVQLVPLPSQIPVNKILELYTEEEKKKRSDSAEVDVLEEVVFGIREYFDKALSRILLYRFEREQYNMLRRRWDSRAPGYEDKGPCDVYGAEHLARMFAVLPELLAQTNLSQQATNRLREELSKFTMWLSKNSEAFFSAKYKTPDTEYAAKAKGMANSNAPGTATSHLF</sequence>
<organism evidence="15 16">
    <name type="scientific">Polytolypa hystricis (strain UAMH7299)</name>
    <dbReference type="NCBI Taxonomy" id="1447883"/>
    <lineage>
        <taxon>Eukaryota</taxon>
        <taxon>Fungi</taxon>
        <taxon>Dikarya</taxon>
        <taxon>Ascomycota</taxon>
        <taxon>Pezizomycotina</taxon>
        <taxon>Eurotiomycetes</taxon>
        <taxon>Eurotiomycetidae</taxon>
        <taxon>Onygenales</taxon>
        <taxon>Onygenales incertae sedis</taxon>
        <taxon>Polytolypa</taxon>
    </lineage>
</organism>
<evidence type="ECO:0000256" key="12">
    <source>
        <dbReference type="ARBA" id="ARBA00072864"/>
    </source>
</evidence>
<dbReference type="InterPro" id="IPR026541">
    <property type="entry name" value="MRG_dom"/>
</dbReference>
<gene>
    <name evidence="15" type="ORF">AJ80_00981</name>
</gene>
<dbReference type="InterPro" id="IPR038217">
    <property type="entry name" value="MRG_C_sf"/>
</dbReference>
<feature type="compositionally biased region" description="Basic and acidic residues" evidence="13">
    <location>
        <begin position="126"/>
        <end position="135"/>
    </location>
</feature>
<evidence type="ECO:0000256" key="13">
    <source>
        <dbReference type="SAM" id="MobiDB-lite"/>
    </source>
</evidence>
<evidence type="ECO:0000256" key="5">
    <source>
        <dbReference type="ARBA" id="ARBA00022763"/>
    </source>
</evidence>
<keyword evidence="10" id="KW-0539">Nucleus</keyword>
<dbReference type="GO" id="GO:0006355">
    <property type="term" value="P:regulation of DNA-templated transcription"/>
    <property type="evidence" value="ECO:0007669"/>
    <property type="project" value="InterPro"/>
</dbReference>
<comment type="similarity">
    <text evidence="2">Belongs to the MRG family.</text>
</comment>
<keyword evidence="16" id="KW-1185">Reference proteome</keyword>
<dbReference type="GO" id="GO:0032221">
    <property type="term" value="C:Rpd3S complex"/>
    <property type="evidence" value="ECO:0007669"/>
    <property type="project" value="TreeGrafter"/>
</dbReference>
<dbReference type="PANTHER" id="PTHR10880">
    <property type="entry name" value="MORTALITY FACTOR 4-LIKE PROTEIN"/>
    <property type="match status" value="1"/>
</dbReference>
<comment type="function">
    <text evidence="11">Involved in deacetylation of histones, chromatin assembly and chromosome segregation. May act as a transcriptional oscillator, directing histone deacetylases to specific chromosomal domains. Component of the NuA4 histone acetyltransferase complex which is involved in transcriptional activation of selected genes principally by acetylation of nucleosomal histone H4 and H2A. The NuA4 complex is also involved in DNA repair.</text>
</comment>
<feature type="region of interest" description="Disordered" evidence="13">
    <location>
        <begin position="81"/>
        <end position="135"/>
    </location>
</feature>
<dbReference type="STRING" id="1447883.A0A2B7Z1S2"/>
<dbReference type="InterPro" id="IPR000953">
    <property type="entry name" value="Chromo/chromo_shadow_dom"/>
</dbReference>
<evidence type="ECO:0000256" key="8">
    <source>
        <dbReference type="ARBA" id="ARBA00023163"/>
    </source>
</evidence>
<keyword evidence="8" id="KW-0804">Transcription</keyword>
<evidence type="ECO:0000259" key="14">
    <source>
        <dbReference type="SMART" id="SM00298"/>
    </source>
</evidence>
<name>A0A2B7Z1S2_POLH7</name>
<dbReference type="Gene3D" id="2.30.30.140">
    <property type="match status" value="1"/>
</dbReference>
<dbReference type="FunFam" id="1.10.274.30:FF:000004">
    <property type="entry name" value="Putative Chromatin modification-related protein eaf3"/>
    <property type="match status" value="1"/>
</dbReference>
<comment type="subcellular location">
    <subcellularLocation>
        <location evidence="1">Nucleus</location>
    </subcellularLocation>
</comment>
<dbReference type="GO" id="GO:0035267">
    <property type="term" value="C:NuA4 histone acetyltransferase complex"/>
    <property type="evidence" value="ECO:0007669"/>
    <property type="project" value="TreeGrafter"/>
</dbReference>
<reference evidence="15 16" key="1">
    <citation type="submission" date="2017-10" db="EMBL/GenBank/DDBJ databases">
        <title>Comparative genomics in systemic dimorphic fungi from Ajellomycetaceae.</title>
        <authorList>
            <person name="Munoz J.F."/>
            <person name="Mcewen J.G."/>
            <person name="Clay O.K."/>
            <person name="Cuomo C.A."/>
        </authorList>
    </citation>
    <scope>NUCLEOTIDE SEQUENCE [LARGE SCALE GENOMIC DNA]</scope>
    <source>
        <strain evidence="15 16">UAMH7299</strain>
    </source>
</reference>
<keyword evidence="5" id="KW-0227">DNA damage</keyword>
<dbReference type="Gene3D" id="1.10.274.30">
    <property type="entry name" value="MRG domain"/>
    <property type="match status" value="1"/>
</dbReference>
<comment type="caution">
    <text evidence="15">The sequence shown here is derived from an EMBL/GenBank/DDBJ whole genome shotgun (WGS) entry which is preliminary data.</text>
</comment>
<evidence type="ECO:0000313" key="16">
    <source>
        <dbReference type="Proteomes" id="UP000224634"/>
    </source>
</evidence>
<dbReference type="GO" id="GO:0006281">
    <property type="term" value="P:DNA repair"/>
    <property type="evidence" value="ECO:0007669"/>
    <property type="project" value="UniProtKB-KW"/>
</dbReference>
<dbReference type="EMBL" id="PDNA01000008">
    <property type="protein sequence ID" value="PGH27271.1"/>
    <property type="molecule type" value="Genomic_DNA"/>
</dbReference>
<dbReference type="PROSITE" id="PS51640">
    <property type="entry name" value="MRG"/>
    <property type="match status" value="1"/>
</dbReference>
<evidence type="ECO:0000256" key="6">
    <source>
        <dbReference type="ARBA" id="ARBA00022853"/>
    </source>
</evidence>
<dbReference type="OrthoDB" id="124855at2759"/>
<dbReference type="InterPro" id="IPR008676">
    <property type="entry name" value="MRG"/>
</dbReference>
<evidence type="ECO:0000256" key="4">
    <source>
        <dbReference type="ARBA" id="ARBA00018505"/>
    </source>
</evidence>
<evidence type="ECO:0000256" key="10">
    <source>
        <dbReference type="ARBA" id="ARBA00023242"/>
    </source>
</evidence>
<keyword evidence="7" id="KW-0805">Transcription regulation</keyword>
<dbReference type="Pfam" id="PF22732">
    <property type="entry name" value="MSL3_chromo-like"/>
    <property type="match status" value="1"/>
</dbReference>
<keyword evidence="9" id="KW-0234">DNA repair</keyword>
<proteinExistence type="inferred from homology"/>
<accession>A0A2B7Z1S2</accession>
<protein>
    <recommendedName>
        <fullName evidence="4">Chromatin modification-related protein EAF3</fullName>
    </recommendedName>
    <alternativeName>
        <fullName evidence="12">Chromatin modification-related protein eaf3</fullName>
    </alternativeName>
</protein>
<dbReference type="InterPro" id="IPR053820">
    <property type="entry name" value="MSL3_chromo-like"/>
</dbReference>
<dbReference type="SUPFAM" id="SSF54160">
    <property type="entry name" value="Chromo domain-like"/>
    <property type="match status" value="1"/>
</dbReference>
<dbReference type="AlphaFoldDB" id="A0A2B7Z1S2"/>
<evidence type="ECO:0000313" key="15">
    <source>
        <dbReference type="EMBL" id="PGH27271.1"/>
    </source>
</evidence>
<evidence type="ECO:0000256" key="2">
    <source>
        <dbReference type="ARBA" id="ARBA00009093"/>
    </source>
</evidence>
<feature type="domain" description="Chromo" evidence="14">
    <location>
        <begin position="23"/>
        <end position="83"/>
    </location>
</feature>
<evidence type="ECO:0000256" key="1">
    <source>
        <dbReference type="ARBA" id="ARBA00004123"/>
    </source>
</evidence>
<dbReference type="PANTHER" id="PTHR10880:SF15">
    <property type="entry name" value="MSL COMPLEX SUBUNIT 3"/>
    <property type="match status" value="1"/>
</dbReference>
<comment type="subunit">
    <text evidence="3">Component of the NuA4 histone acetyltransferase complex.</text>
</comment>
<dbReference type="InterPro" id="IPR016197">
    <property type="entry name" value="Chromo-like_dom_sf"/>
</dbReference>
<keyword evidence="6" id="KW-0156">Chromatin regulator</keyword>
<dbReference type="SMART" id="SM00298">
    <property type="entry name" value="CHROMO"/>
    <property type="match status" value="1"/>
</dbReference>
<dbReference type="Proteomes" id="UP000224634">
    <property type="component" value="Unassembled WGS sequence"/>
</dbReference>
<dbReference type="PIRSF" id="PIRSF038133">
    <property type="entry name" value="HAT_Nua4_EAF3/MRG15"/>
    <property type="match status" value="1"/>
</dbReference>
<dbReference type="GO" id="GO:0006338">
    <property type="term" value="P:chromatin remodeling"/>
    <property type="evidence" value="ECO:0007669"/>
    <property type="project" value="UniProtKB-ARBA"/>
</dbReference>